<accession>A0A381SPY1</accession>
<dbReference type="PROSITE" id="PS51257">
    <property type="entry name" value="PROKAR_LIPOPROTEIN"/>
    <property type="match status" value="1"/>
</dbReference>
<proteinExistence type="predicted"/>
<name>A0A381SPY1_9ZZZZ</name>
<reference evidence="2" key="1">
    <citation type="submission" date="2018-05" db="EMBL/GenBank/DDBJ databases">
        <authorList>
            <person name="Lanie J.A."/>
            <person name="Ng W.-L."/>
            <person name="Kazmierczak K.M."/>
            <person name="Andrzejewski T.M."/>
            <person name="Davidsen T.M."/>
            <person name="Wayne K.J."/>
            <person name="Tettelin H."/>
            <person name="Glass J.I."/>
            <person name="Rusch D."/>
            <person name="Podicherti R."/>
            <person name="Tsui H.-C.T."/>
            <person name="Winkler M.E."/>
        </authorList>
    </citation>
    <scope>NUCLEOTIDE SEQUENCE</scope>
</reference>
<sequence>MLPVFRSLMFTVPLTAFVVVGFSACAPATDDETVVEEAEAVEEAATDVAADLVGDWNSLKNRMVTQAEAMPAELYEYKPTEELRNFAEQLMHITGAQNNTMGTLNADMEAPARPEETGDKAAVIQAMIDSFDYGAAVLASETSDSIQDVIECSYLGTSTKARCVYSTMVHTWSEYGVMTVYHRLNGLVPPASQ</sequence>
<dbReference type="InterPro" id="IPR024775">
    <property type="entry name" value="DinB-like"/>
</dbReference>
<feature type="domain" description="DinB-like" evidence="1">
    <location>
        <begin position="62"/>
        <end position="173"/>
    </location>
</feature>
<dbReference type="Pfam" id="PF12867">
    <property type="entry name" value="DinB_2"/>
    <property type="match status" value="1"/>
</dbReference>
<dbReference type="AlphaFoldDB" id="A0A381SPY1"/>
<evidence type="ECO:0000259" key="1">
    <source>
        <dbReference type="Pfam" id="PF12867"/>
    </source>
</evidence>
<dbReference type="SUPFAM" id="SSF109854">
    <property type="entry name" value="DinB/YfiT-like putative metalloenzymes"/>
    <property type="match status" value="1"/>
</dbReference>
<dbReference type="EMBL" id="UINC01003225">
    <property type="protein sequence ID" value="SVA04437.1"/>
    <property type="molecule type" value="Genomic_DNA"/>
</dbReference>
<gene>
    <name evidence="2" type="ORF">METZ01_LOCUS57291</name>
</gene>
<dbReference type="InterPro" id="IPR034660">
    <property type="entry name" value="DinB/YfiT-like"/>
</dbReference>
<protein>
    <recommendedName>
        <fullName evidence="1">DinB-like domain-containing protein</fullName>
    </recommendedName>
</protein>
<evidence type="ECO:0000313" key="2">
    <source>
        <dbReference type="EMBL" id="SVA04437.1"/>
    </source>
</evidence>
<organism evidence="2">
    <name type="scientific">marine metagenome</name>
    <dbReference type="NCBI Taxonomy" id="408172"/>
    <lineage>
        <taxon>unclassified sequences</taxon>
        <taxon>metagenomes</taxon>
        <taxon>ecological metagenomes</taxon>
    </lineage>
</organism>
<dbReference type="Gene3D" id="1.20.120.450">
    <property type="entry name" value="dinb family like domain"/>
    <property type="match status" value="1"/>
</dbReference>